<reference evidence="1 2" key="1">
    <citation type="submission" date="2015-03" db="EMBL/GenBank/DDBJ databases">
        <authorList>
            <person name="Murphy D."/>
        </authorList>
    </citation>
    <scope>NUCLEOTIDE SEQUENCE [LARGE SCALE GENOMIC DNA]</scope>
    <source>
        <strain evidence="1 2">BR165/97</strain>
    </source>
</reference>
<protein>
    <recommendedName>
        <fullName evidence="3">Plasmid-like protein</fullName>
    </recommendedName>
</protein>
<organism evidence="1 2">
    <name type="scientific">Yersinia intermedia</name>
    <dbReference type="NCBI Taxonomy" id="631"/>
    <lineage>
        <taxon>Bacteria</taxon>
        <taxon>Pseudomonadati</taxon>
        <taxon>Pseudomonadota</taxon>
        <taxon>Gammaproteobacteria</taxon>
        <taxon>Enterobacterales</taxon>
        <taxon>Yersiniaceae</taxon>
        <taxon>Yersinia</taxon>
    </lineage>
</organism>
<gene>
    <name evidence="1" type="ORF">ERS008530_03854</name>
</gene>
<dbReference type="AlphaFoldDB" id="A0A0T9MU82"/>
<evidence type="ECO:0000313" key="2">
    <source>
        <dbReference type="Proteomes" id="UP000038750"/>
    </source>
</evidence>
<name>A0A0T9MU82_YERIN</name>
<accession>A0A0T9MU82</accession>
<dbReference type="Proteomes" id="UP000038750">
    <property type="component" value="Unassembled WGS sequence"/>
</dbReference>
<evidence type="ECO:0000313" key="1">
    <source>
        <dbReference type="EMBL" id="CNG47648.1"/>
    </source>
</evidence>
<dbReference type="EMBL" id="CPZJ01000019">
    <property type="protein sequence ID" value="CNG47648.1"/>
    <property type="molecule type" value="Genomic_DNA"/>
</dbReference>
<evidence type="ECO:0008006" key="3">
    <source>
        <dbReference type="Google" id="ProtNLM"/>
    </source>
</evidence>
<proteinExistence type="predicted"/>
<sequence>MAIFMILNNEHSPTRRLSALQKNILIILAALDERKPGPVPTKDLEKLLALSDAKPVYGPNLRGACHRLAKAGMVRTLRATNLQLAVELTHDGLECAALLYANERQAELDRQKRKTSFVLPHNFPTKPATDALPIILNNQTYLAWRASYVIPFEGTPYLLLVQADGERVRLHGDAISVGQLYLNCYNAGLPVQVQINEEDSGG</sequence>